<dbReference type="Pfam" id="PF24864">
    <property type="entry name" value="DUF7730"/>
    <property type="match status" value="1"/>
</dbReference>
<protein>
    <recommendedName>
        <fullName evidence="2">DUF7730 domain-containing protein</fullName>
    </recommendedName>
</protein>
<sequence>MPHKQSLHRVLQRLSDTFGRMHDNQNRQQDGLAKLPACCRLLTLPLELRLMIWGLAVGGENIAVFRGQKGLLHEVLDEGNSRTPGDLFNVNTRTERAVARQIRTSLPVPGQTKTILKSGRFRPLALSCTCKLIYRETIDMVYSRNTFVLLQNSMLVDLQDTLAPDRFTAIRSLHVHWQFPGNYVRGKIAQFIPCVVRPLDGLPSLDTLSIFVQGPMCGSADYRFSIDFLRPIKERVSKSFAVRVPWPTRQRRTDDRSLIKQYLESHEFGLQMVHTPWQDGVEMADEKTTFDGGWRVGTMFLPSDDGSAGPQRTTYAIRIPTSHAIPTTLQAERRPPRSLRQRRHEFRPGGWR</sequence>
<evidence type="ECO:0000313" key="4">
    <source>
        <dbReference type="Proteomes" id="UP000799324"/>
    </source>
</evidence>
<accession>A0A6A6SYM6</accession>
<dbReference type="EMBL" id="MU004396">
    <property type="protein sequence ID" value="KAF2652650.1"/>
    <property type="molecule type" value="Genomic_DNA"/>
</dbReference>
<gene>
    <name evidence="3" type="ORF">K491DRAFT_695371</name>
</gene>
<evidence type="ECO:0000259" key="2">
    <source>
        <dbReference type="Pfam" id="PF24864"/>
    </source>
</evidence>
<feature type="domain" description="DUF7730" evidence="2">
    <location>
        <begin position="40"/>
        <end position="184"/>
    </location>
</feature>
<organism evidence="3 4">
    <name type="scientific">Lophiostoma macrostomum CBS 122681</name>
    <dbReference type="NCBI Taxonomy" id="1314788"/>
    <lineage>
        <taxon>Eukaryota</taxon>
        <taxon>Fungi</taxon>
        <taxon>Dikarya</taxon>
        <taxon>Ascomycota</taxon>
        <taxon>Pezizomycotina</taxon>
        <taxon>Dothideomycetes</taxon>
        <taxon>Pleosporomycetidae</taxon>
        <taxon>Pleosporales</taxon>
        <taxon>Lophiostomataceae</taxon>
        <taxon>Lophiostoma</taxon>
    </lineage>
</organism>
<feature type="region of interest" description="Disordered" evidence="1">
    <location>
        <begin position="322"/>
        <end position="352"/>
    </location>
</feature>
<reference evidence="3" key="1">
    <citation type="journal article" date="2020" name="Stud. Mycol.">
        <title>101 Dothideomycetes genomes: a test case for predicting lifestyles and emergence of pathogens.</title>
        <authorList>
            <person name="Haridas S."/>
            <person name="Albert R."/>
            <person name="Binder M."/>
            <person name="Bloem J."/>
            <person name="Labutti K."/>
            <person name="Salamov A."/>
            <person name="Andreopoulos B."/>
            <person name="Baker S."/>
            <person name="Barry K."/>
            <person name="Bills G."/>
            <person name="Bluhm B."/>
            <person name="Cannon C."/>
            <person name="Castanera R."/>
            <person name="Culley D."/>
            <person name="Daum C."/>
            <person name="Ezra D."/>
            <person name="Gonzalez J."/>
            <person name="Henrissat B."/>
            <person name="Kuo A."/>
            <person name="Liang C."/>
            <person name="Lipzen A."/>
            <person name="Lutzoni F."/>
            <person name="Magnuson J."/>
            <person name="Mondo S."/>
            <person name="Nolan M."/>
            <person name="Ohm R."/>
            <person name="Pangilinan J."/>
            <person name="Park H.-J."/>
            <person name="Ramirez L."/>
            <person name="Alfaro M."/>
            <person name="Sun H."/>
            <person name="Tritt A."/>
            <person name="Yoshinaga Y."/>
            <person name="Zwiers L.-H."/>
            <person name="Turgeon B."/>
            <person name="Goodwin S."/>
            <person name="Spatafora J."/>
            <person name="Crous P."/>
            <person name="Grigoriev I."/>
        </authorList>
    </citation>
    <scope>NUCLEOTIDE SEQUENCE</scope>
    <source>
        <strain evidence="3">CBS 122681</strain>
    </source>
</reference>
<dbReference type="InterPro" id="IPR056632">
    <property type="entry name" value="DUF7730"/>
</dbReference>
<dbReference type="Proteomes" id="UP000799324">
    <property type="component" value="Unassembled WGS sequence"/>
</dbReference>
<dbReference type="OrthoDB" id="4757095at2759"/>
<feature type="compositionally biased region" description="Basic residues" evidence="1">
    <location>
        <begin position="336"/>
        <end position="345"/>
    </location>
</feature>
<name>A0A6A6SYM6_9PLEO</name>
<dbReference type="PANTHER" id="PTHR38790">
    <property type="entry name" value="2EXR DOMAIN-CONTAINING PROTEIN-RELATED"/>
    <property type="match status" value="1"/>
</dbReference>
<keyword evidence="4" id="KW-1185">Reference proteome</keyword>
<evidence type="ECO:0000313" key="3">
    <source>
        <dbReference type="EMBL" id="KAF2652650.1"/>
    </source>
</evidence>
<dbReference type="PANTHER" id="PTHR38790:SF9">
    <property type="entry name" value="F-BOX DOMAIN-CONTAINING PROTEIN"/>
    <property type="match status" value="1"/>
</dbReference>
<dbReference type="AlphaFoldDB" id="A0A6A6SYM6"/>
<proteinExistence type="predicted"/>
<evidence type="ECO:0000256" key="1">
    <source>
        <dbReference type="SAM" id="MobiDB-lite"/>
    </source>
</evidence>